<dbReference type="EnsemblPlants" id="Kaladp0011s1279.1.v1.1">
    <property type="protein sequence ID" value="Kaladp0011s1279.1.v1.1.CDS.1"/>
    <property type="gene ID" value="Kaladp0011s1279.v1.1"/>
</dbReference>
<name>A0A7N0SXS5_KALFE</name>
<dbReference type="GO" id="GO:1905897">
    <property type="term" value="P:regulation of response to endoplasmic reticulum stress"/>
    <property type="evidence" value="ECO:0007669"/>
    <property type="project" value="TreeGrafter"/>
</dbReference>
<dbReference type="PANTHER" id="PTHR13325">
    <property type="entry name" value="PROTEASE M50 MEMBRANE-BOUND TRANSCRIPTION FACTOR SITE 2 PROTEASE"/>
    <property type="match status" value="1"/>
</dbReference>
<dbReference type="GO" id="GO:0004222">
    <property type="term" value="F:metalloendopeptidase activity"/>
    <property type="evidence" value="ECO:0007669"/>
    <property type="project" value="InterPro"/>
</dbReference>
<dbReference type="OMA" id="FYSWGRW"/>
<evidence type="ECO:0000256" key="2">
    <source>
        <dbReference type="ARBA" id="ARBA00022692"/>
    </source>
</evidence>
<sequence length="524" mass="57698">MEGRRGKRRRHTLLPLRSSRLSNTISCYYCDFKISAFNQPLFHFGQRYSGWLRKWFSAGVGFSLAALVGVTVIGVCEVAGVFFGYGQTTEFSSQWSALVFGFSPGVSGLGISFSNFLYIFVSTLIAVSVHELGHAVAAASEGIQMEYISVFLAVLFPGALVAFNSEVMQVMNKSISLRVYCAGIWHNAVCCAISALILFLLPLMLFPLYSHAENPVVLDVSNLSPLYGYLSPGDVIVSLDGMRIHREREWTDVIAAMDEHLKQYSPLNSSADYKPMSVYSSGKGYCVPRHLTLQDEKVYMSNATSACPGELTEFVEIGCLEPTDFDNSLEGRTCLSGMDVVKLPKCGKAWVTDNSSSCPCRPEDVCMSPAQFPGQAWIEIIYSKPYLTNCSQEGEKHAVLASHINNLASISCGGTFVYVGDMVALAQSVQLTEYLPRWPFKFGFRFPACLEKLLVCTFYTSLALALLNSLPVYFLDGEAILEVVISNLAVFHPRKRSMLLHLSLLGGTAMCTFVFLKVVISILS</sequence>
<feature type="transmembrane region" description="Helical" evidence="6">
    <location>
        <begin position="184"/>
        <end position="206"/>
    </location>
</feature>
<evidence type="ECO:0000313" key="9">
    <source>
        <dbReference type="Proteomes" id="UP000594263"/>
    </source>
</evidence>
<evidence type="ECO:0000313" key="8">
    <source>
        <dbReference type="EnsemblPlants" id="Kaladp0011s1279.1.v1.1.CDS.1"/>
    </source>
</evidence>
<dbReference type="GO" id="GO:0031293">
    <property type="term" value="P:membrane protein intracellular domain proteolysis"/>
    <property type="evidence" value="ECO:0007669"/>
    <property type="project" value="TreeGrafter"/>
</dbReference>
<dbReference type="GO" id="GO:0012505">
    <property type="term" value="C:endomembrane system"/>
    <property type="evidence" value="ECO:0007669"/>
    <property type="project" value="UniProtKB-SubCell"/>
</dbReference>
<dbReference type="InterPro" id="IPR001193">
    <property type="entry name" value="MBTPS2"/>
</dbReference>
<comment type="subcellular location">
    <subcellularLocation>
        <location evidence="1">Endomembrane system</location>
        <topology evidence="1">Multi-pass membrane protein</topology>
    </subcellularLocation>
</comment>
<keyword evidence="9" id="KW-1185">Reference proteome</keyword>
<organism evidence="8 9">
    <name type="scientific">Kalanchoe fedtschenkoi</name>
    <name type="common">Lavender scallops</name>
    <name type="synonym">South American air plant</name>
    <dbReference type="NCBI Taxonomy" id="63787"/>
    <lineage>
        <taxon>Eukaryota</taxon>
        <taxon>Viridiplantae</taxon>
        <taxon>Streptophyta</taxon>
        <taxon>Embryophyta</taxon>
        <taxon>Tracheophyta</taxon>
        <taxon>Spermatophyta</taxon>
        <taxon>Magnoliopsida</taxon>
        <taxon>eudicotyledons</taxon>
        <taxon>Gunneridae</taxon>
        <taxon>Pentapetalae</taxon>
        <taxon>Saxifragales</taxon>
        <taxon>Crassulaceae</taxon>
        <taxon>Kalanchoe</taxon>
    </lineage>
</organism>
<evidence type="ECO:0000259" key="7">
    <source>
        <dbReference type="Pfam" id="PF02163"/>
    </source>
</evidence>
<feature type="transmembrane region" description="Helical" evidence="6">
    <location>
        <begin position="55"/>
        <end position="85"/>
    </location>
</feature>
<dbReference type="AlphaFoldDB" id="A0A7N0SXS5"/>
<proteinExistence type="predicted"/>
<dbReference type="Proteomes" id="UP000594263">
    <property type="component" value="Unplaced"/>
</dbReference>
<feature type="transmembrane region" description="Helical" evidence="6">
    <location>
        <begin position="498"/>
        <end position="523"/>
    </location>
</feature>
<accession>A0A7N0SXS5</accession>
<evidence type="ECO:0000256" key="6">
    <source>
        <dbReference type="SAM" id="Phobius"/>
    </source>
</evidence>
<dbReference type="InterPro" id="IPR008915">
    <property type="entry name" value="Peptidase_M50"/>
</dbReference>
<reference evidence="8" key="1">
    <citation type="submission" date="2021-01" db="UniProtKB">
        <authorList>
            <consortium name="EnsemblPlants"/>
        </authorList>
    </citation>
    <scope>IDENTIFICATION</scope>
</reference>
<dbReference type="PRINTS" id="PR01000">
    <property type="entry name" value="SREBPS2PTASE"/>
</dbReference>
<protein>
    <recommendedName>
        <fullName evidence="5">Endopeptidase S2P</fullName>
    </recommendedName>
</protein>
<dbReference type="GO" id="GO:0005737">
    <property type="term" value="C:cytoplasm"/>
    <property type="evidence" value="ECO:0007669"/>
    <property type="project" value="TreeGrafter"/>
</dbReference>
<evidence type="ECO:0000256" key="5">
    <source>
        <dbReference type="ARBA" id="ARBA00032658"/>
    </source>
</evidence>
<dbReference type="Pfam" id="PF02163">
    <property type="entry name" value="Peptidase_M50"/>
    <property type="match status" value="1"/>
</dbReference>
<evidence type="ECO:0000256" key="1">
    <source>
        <dbReference type="ARBA" id="ARBA00004127"/>
    </source>
</evidence>
<evidence type="ECO:0000256" key="3">
    <source>
        <dbReference type="ARBA" id="ARBA00022989"/>
    </source>
</evidence>
<keyword evidence="4 6" id="KW-0472">Membrane</keyword>
<dbReference type="GO" id="GO:0016020">
    <property type="term" value="C:membrane"/>
    <property type="evidence" value="ECO:0007669"/>
    <property type="project" value="InterPro"/>
</dbReference>
<dbReference type="Gramene" id="Kaladp0011s1279.1.v1.1">
    <property type="protein sequence ID" value="Kaladp0011s1279.1.v1.1.CDS.1"/>
    <property type="gene ID" value="Kaladp0011s1279.v1.1"/>
</dbReference>
<feature type="transmembrane region" description="Helical" evidence="6">
    <location>
        <begin position="449"/>
        <end position="467"/>
    </location>
</feature>
<keyword evidence="3 6" id="KW-1133">Transmembrane helix</keyword>
<feature type="domain" description="Peptidase M50" evidence="7">
    <location>
        <begin position="120"/>
        <end position="489"/>
    </location>
</feature>
<dbReference type="PANTHER" id="PTHR13325:SF3">
    <property type="entry name" value="MEMBRANE-BOUND TRANSCRIPTION FACTOR SITE-2 PROTEASE"/>
    <property type="match status" value="1"/>
</dbReference>
<evidence type="ECO:0000256" key="4">
    <source>
        <dbReference type="ARBA" id="ARBA00023136"/>
    </source>
</evidence>
<feature type="transmembrane region" description="Helical" evidence="6">
    <location>
        <begin position="147"/>
        <end position="164"/>
    </location>
</feature>
<feature type="transmembrane region" description="Helical" evidence="6">
    <location>
        <begin position="105"/>
        <end position="127"/>
    </location>
</feature>
<keyword evidence="2 6" id="KW-0812">Transmembrane</keyword>